<dbReference type="PANTHER" id="PTHR42737">
    <property type="entry name" value="GLUTATHIONE REDUCTASE"/>
    <property type="match status" value="1"/>
</dbReference>
<evidence type="ECO:0000256" key="6">
    <source>
        <dbReference type="ARBA" id="ARBA00022857"/>
    </source>
</evidence>
<evidence type="ECO:0000256" key="9">
    <source>
        <dbReference type="ARBA" id="ARBA00023284"/>
    </source>
</evidence>
<dbReference type="InterPro" id="IPR023753">
    <property type="entry name" value="FAD/NAD-binding_dom"/>
</dbReference>
<dbReference type="PRINTS" id="PR00411">
    <property type="entry name" value="PNDRDTASEI"/>
</dbReference>
<dbReference type="AlphaFoldDB" id="A0A0N0NLA0"/>
<protein>
    <submittedName>
        <fullName evidence="16">Glutathione</fullName>
    </submittedName>
</protein>
<dbReference type="Gene3D" id="3.50.50.60">
    <property type="entry name" value="FAD/NAD(P)-binding domain"/>
    <property type="match status" value="2"/>
</dbReference>
<dbReference type="Pfam" id="PF02852">
    <property type="entry name" value="Pyr_redox_dim"/>
    <property type="match status" value="1"/>
</dbReference>
<evidence type="ECO:0000256" key="4">
    <source>
        <dbReference type="ARBA" id="ARBA00022630"/>
    </source>
</evidence>
<evidence type="ECO:0000256" key="5">
    <source>
        <dbReference type="ARBA" id="ARBA00022827"/>
    </source>
</evidence>
<evidence type="ECO:0000313" key="16">
    <source>
        <dbReference type="EMBL" id="KPI39051.1"/>
    </source>
</evidence>
<dbReference type="GO" id="GO:0045454">
    <property type="term" value="P:cell redox homeostasis"/>
    <property type="evidence" value="ECO:0007669"/>
    <property type="project" value="InterPro"/>
</dbReference>
<comment type="cofactor">
    <cofactor evidence="11">
        <name>FAD</name>
        <dbReference type="ChEBI" id="CHEBI:57692"/>
    </cofactor>
    <text evidence="11">Binds 1 FAD per subunit.</text>
</comment>
<dbReference type="InterPro" id="IPR036188">
    <property type="entry name" value="FAD/NAD-bd_sf"/>
</dbReference>
<evidence type="ECO:0000256" key="7">
    <source>
        <dbReference type="ARBA" id="ARBA00023002"/>
    </source>
</evidence>
<proteinExistence type="inferred from homology"/>
<dbReference type="Pfam" id="PF07992">
    <property type="entry name" value="Pyr_redox_2"/>
    <property type="match status" value="1"/>
</dbReference>
<dbReference type="GO" id="GO:0005739">
    <property type="term" value="C:mitochondrion"/>
    <property type="evidence" value="ECO:0007669"/>
    <property type="project" value="TreeGrafter"/>
</dbReference>
<evidence type="ECO:0000256" key="1">
    <source>
        <dbReference type="ARBA" id="ARBA00004496"/>
    </source>
</evidence>
<keyword evidence="8" id="KW-1015">Disulfide bond</keyword>
<dbReference type="PANTHER" id="PTHR42737:SF1">
    <property type="entry name" value="GLUTATHIONE REDUCTASE"/>
    <property type="match status" value="1"/>
</dbReference>
<dbReference type="PROSITE" id="PS00076">
    <property type="entry name" value="PYRIDINE_REDOX_1"/>
    <property type="match status" value="1"/>
</dbReference>
<dbReference type="OrthoDB" id="5956163at2759"/>
<organism evidence="16 17">
    <name type="scientific">Cyphellophora attinorum</name>
    <dbReference type="NCBI Taxonomy" id="1664694"/>
    <lineage>
        <taxon>Eukaryota</taxon>
        <taxon>Fungi</taxon>
        <taxon>Dikarya</taxon>
        <taxon>Ascomycota</taxon>
        <taxon>Pezizomycotina</taxon>
        <taxon>Eurotiomycetes</taxon>
        <taxon>Chaetothyriomycetidae</taxon>
        <taxon>Chaetothyriales</taxon>
        <taxon>Cyphellophoraceae</taxon>
        <taxon>Cyphellophora</taxon>
    </lineage>
</organism>
<dbReference type="Gene3D" id="3.30.390.30">
    <property type="match status" value="1"/>
</dbReference>
<keyword evidence="6" id="KW-0521">NADP</keyword>
<evidence type="ECO:0000259" key="15">
    <source>
        <dbReference type="Pfam" id="PF07992"/>
    </source>
</evidence>
<dbReference type="PIRSF" id="PIRSF000350">
    <property type="entry name" value="Mercury_reductase_MerA"/>
    <property type="match status" value="1"/>
</dbReference>
<evidence type="ECO:0000256" key="12">
    <source>
        <dbReference type="PIRSR" id="PIRSR000350-4"/>
    </source>
</evidence>
<keyword evidence="5 11" id="KW-0274">FAD</keyword>
<dbReference type="PRINTS" id="PR00368">
    <property type="entry name" value="FADPNR"/>
</dbReference>
<dbReference type="InterPro" id="IPR046952">
    <property type="entry name" value="GSHR/TRXR-like"/>
</dbReference>
<gene>
    <name evidence="16" type="ORF">AB675_4457</name>
</gene>
<keyword evidence="4 13" id="KW-0285">Flavoprotein</keyword>
<feature type="domain" description="FAD/NAD(P)-binding" evidence="15">
    <location>
        <begin position="8"/>
        <end position="340"/>
    </location>
</feature>
<feature type="binding site" evidence="11">
    <location>
        <begin position="149"/>
        <end position="151"/>
    </location>
    <ligand>
        <name>FAD</name>
        <dbReference type="ChEBI" id="CHEBI:57692"/>
    </ligand>
</feature>
<evidence type="ECO:0000256" key="13">
    <source>
        <dbReference type="RuleBase" id="RU003691"/>
    </source>
</evidence>
<feature type="domain" description="Pyridine nucleotide-disulphide oxidoreductase dimerisation" evidence="14">
    <location>
        <begin position="364"/>
        <end position="478"/>
    </location>
</feature>
<dbReference type="InterPro" id="IPR016156">
    <property type="entry name" value="FAD/NAD-linked_Rdtase_dimer_sf"/>
</dbReference>
<dbReference type="EMBL" id="LFJN01000016">
    <property type="protein sequence ID" value="KPI39051.1"/>
    <property type="molecule type" value="Genomic_DNA"/>
</dbReference>
<keyword evidence="7 13" id="KW-0560">Oxidoreductase</keyword>
<dbReference type="InterPro" id="IPR004099">
    <property type="entry name" value="Pyr_nucl-diS_OxRdtase_dimer"/>
</dbReference>
<dbReference type="NCBIfam" id="NF004776">
    <property type="entry name" value="PRK06116.1"/>
    <property type="match status" value="1"/>
</dbReference>
<keyword evidence="11" id="KW-0520">NAD</keyword>
<feature type="active site" description="Proton acceptor" evidence="10">
    <location>
        <position position="468"/>
    </location>
</feature>
<dbReference type="FunFam" id="3.50.50.60:FF:000141">
    <property type="entry name" value="Glutathione reductase"/>
    <property type="match status" value="1"/>
</dbReference>
<dbReference type="GO" id="GO:0004362">
    <property type="term" value="F:glutathione-disulfide reductase (NADPH) activity"/>
    <property type="evidence" value="ECO:0007669"/>
    <property type="project" value="TreeGrafter"/>
</dbReference>
<keyword evidence="3" id="KW-0963">Cytoplasm</keyword>
<dbReference type="Proteomes" id="UP000038010">
    <property type="component" value="Unassembled WGS sequence"/>
</dbReference>
<comment type="caution">
    <text evidence="16">The sequence shown here is derived from an EMBL/GenBank/DDBJ whole genome shotgun (WGS) entry which is preliminary data.</text>
</comment>
<feature type="binding site" evidence="11">
    <location>
        <position position="284"/>
    </location>
    <ligand>
        <name>NAD(+)</name>
        <dbReference type="ChEBI" id="CHEBI:57540"/>
    </ligand>
</feature>
<dbReference type="SMR" id="A0A0N0NLA0"/>
<dbReference type="VEuPathDB" id="FungiDB:AB675_4457"/>
<dbReference type="SUPFAM" id="SSF55424">
    <property type="entry name" value="FAD/NAD-linked reductases, dimerisation (C-terminal) domain"/>
    <property type="match status" value="1"/>
</dbReference>
<keyword evidence="17" id="KW-1185">Reference proteome</keyword>
<name>A0A0N0NLA0_9EURO</name>
<evidence type="ECO:0000256" key="10">
    <source>
        <dbReference type="PIRSR" id="PIRSR000350-2"/>
    </source>
</evidence>
<keyword evidence="11" id="KW-0547">Nucleotide-binding</keyword>
<comment type="subcellular location">
    <subcellularLocation>
        <location evidence="1">Cytoplasm</location>
    </subcellularLocation>
</comment>
<evidence type="ECO:0000256" key="3">
    <source>
        <dbReference type="ARBA" id="ARBA00022490"/>
    </source>
</evidence>
<dbReference type="STRING" id="1664694.A0A0N0NLA0"/>
<dbReference type="GeneID" id="28736477"/>
<feature type="disulfide bond" description="Redox-active" evidence="12">
    <location>
        <begin position="46"/>
        <end position="51"/>
    </location>
</feature>
<dbReference type="InterPro" id="IPR012999">
    <property type="entry name" value="Pyr_OxRdtase_I_AS"/>
</dbReference>
<sequence>MAPAPKKYDYIVIGGGSGGSGASRRAAGWYGKKVALISEGISGGCCVNVGCVPKKMTWNMATVKETMEKATRYEYKVPEDLPFDFHKFVDKRHAKIKQLNGIYETNWAKDGIELIHARATFVSDHELEIKPNDGGDAYRITADHICIATGSYPTKPKDIEGSEHGITSDEYFSIAELPKKMAFVGAGYIAVELAGVMQALGVETHLFIRGTTFLRKFDPMVQDILTKHYEEMGVTIHKEHPGFKKVELLHPGSKDNTDPRQKELKLTSKDGSELVVNELLWAIGRGAETRNLGIENTGVKLDKTGHVIVDEYQNTTAEGVYAIGDITGQAELTPVAIAAGRHLSNRLFSGKKEYSTAHLNYENIPTVVFAHPPVGTVGLTEPEAVERYGKDNVKVYETKFSNMFYYVFPKEESAKAPTALKMIVYGEEERIAGIHVLGEGMDEAAQFLGVAVKLGARKSDFDGTVAIHPTSAEELVTMPPQMARAAKA</sequence>
<dbReference type="GO" id="GO:0006749">
    <property type="term" value="P:glutathione metabolic process"/>
    <property type="evidence" value="ECO:0007669"/>
    <property type="project" value="TreeGrafter"/>
</dbReference>
<evidence type="ECO:0000313" key="17">
    <source>
        <dbReference type="Proteomes" id="UP000038010"/>
    </source>
</evidence>
<keyword evidence="9 13" id="KW-0676">Redox-active center</keyword>
<evidence type="ECO:0000259" key="14">
    <source>
        <dbReference type="Pfam" id="PF02852"/>
    </source>
</evidence>
<dbReference type="GO" id="GO:0034599">
    <property type="term" value="P:cellular response to oxidative stress"/>
    <property type="evidence" value="ECO:0007669"/>
    <property type="project" value="TreeGrafter"/>
</dbReference>
<dbReference type="RefSeq" id="XP_017999014.1">
    <property type="nucleotide sequence ID" value="XM_018144597.1"/>
</dbReference>
<dbReference type="SUPFAM" id="SSF51905">
    <property type="entry name" value="FAD/NAD(P)-binding domain"/>
    <property type="match status" value="1"/>
</dbReference>
<evidence type="ECO:0000256" key="2">
    <source>
        <dbReference type="ARBA" id="ARBA00007532"/>
    </source>
</evidence>
<feature type="binding site" evidence="11">
    <location>
        <begin position="185"/>
        <end position="192"/>
    </location>
    <ligand>
        <name>NAD(+)</name>
        <dbReference type="ChEBI" id="CHEBI:57540"/>
    </ligand>
</feature>
<dbReference type="GO" id="GO:0005829">
    <property type="term" value="C:cytosol"/>
    <property type="evidence" value="ECO:0007669"/>
    <property type="project" value="TreeGrafter"/>
</dbReference>
<feature type="binding site" evidence="11">
    <location>
        <position position="55"/>
    </location>
    <ligand>
        <name>FAD</name>
        <dbReference type="ChEBI" id="CHEBI:57692"/>
    </ligand>
</feature>
<evidence type="ECO:0000256" key="8">
    <source>
        <dbReference type="ARBA" id="ARBA00023157"/>
    </source>
</evidence>
<comment type="similarity">
    <text evidence="2 13">Belongs to the class-I pyridine nucleotide-disulfide oxidoreductase family.</text>
</comment>
<reference evidence="16 17" key="1">
    <citation type="submission" date="2015-06" db="EMBL/GenBank/DDBJ databases">
        <title>Draft genome of the ant-associated black yeast Phialophora attae CBS 131958.</title>
        <authorList>
            <person name="Moreno L.F."/>
            <person name="Stielow B.J."/>
            <person name="de Hoog S."/>
            <person name="Vicente V.A."/>
            <person name="Weiss V.A."/>
            <person name="de Vries M."/>
            <person name="Cruz L.M."/>
            <person name="Souza E.M."/>
        </authorList>
    </citation>
    <scope>NUCLEOTIDE SEQUENCE [LARGE SCALE GENOMIC DNA]</scope>
    <source>
        <strain evidence="16 17">CBS 131958</strain>
    </source>
</reference>
<evidence type="ECO:0000256" key="11">
    <source>
        <dbReference type="PIRSR" id="PIRSR000350-3"/>
    </source>
</evidence>
<dbReference type="GO" id="GO:0050660">
    <property type="term" value="F:flavin adenine dinucleotide binding"/>
    <property type="evidence" value="ECO:0007669"/>
    <property type="project" value="InterPro"/>
</dbReference>
<feature type="binding site" evidence="11">
    <location>
        <position position="325"/>
    </location>
    <ligand>
        <name>FAD</name>
        <dbReference type="ChEBI" id="CHEBI:57692"/>
    </ligand>
</feature>
<accession>A0A0N0NLA0</accession>
<dbReference type="InterPro" id="IPR001100">
    <property type="entry name" value="Pyr_nuc-diS_OxRdtase"/>
</dbReference>